<accession>A0ABP1RGK3</accession>
<evidence type="ECO:0000256" key="1">
    <source>
        <dbReference type="SAM" id="MobiDB-lite"/>
    </source>
</evidence>
<name>A0ABP1RGK3_9HEXA</name>
<protein>
    <submittedName>
        <fullName evidence="2">Uncharacterized protein</fullName>
    </submittedName>
</protein>
<reference evidence="2 3" key="1">
    <citation type="submission" date="2024-08" db="EMBL/GenBank/DDBJ databases">
        <authorList>
            <person name="Cucini C."/>
            <person name="Frati F."/>
        </authorList>
    </citation>
    <scope>NUCLEOTIDE SEQUENCE [LARGE SCALE GENOMIC DNA]</scope>
</reference>
<keyword evidence="3" id="KW-1185">Reference proteome</keyword>
<evidence type="ECO:0000313" key="3">
    <source>
        <dbReference type="Proteomes" id="UP001642540"/>
    </source>
</evidence>
<evidence type="ECO:0000313" key="2">
    <source>
        <dbReference type="EMBL" id="CAL8127643.1"/>
    </source>
</evidence>
<organism evidence="2 3">
    <name type="scientific">Orchesella dallaii</name>
    <dbReference type="NCBI Taxonomy" id="48710"/>
    <lineage>
        <taxon>Eukaryota</taxon>
        <taxon>Metazoa</taxon>
        <taxon>Ecdysozoa</taxon>
        <taxon>Arthropoda</taxon>
        <taxon>Hexapoda</taxon>
        <taxon>Collembola</taxon>
        <taxon>Entomobryomorpha</taxon>
        <taxon>Entomobryoidea</taxon>
        <taxon>Orchesellidae</taxon>
        <taxon>Orchesellinae</taxon>
        <taxon>Orchesella</taxon>
    </lineage>
</organism>
<proteinExistence type="predicted"/>
<comment type="caution">
    <text evidence="2">The sequence shown here is derived from an EMBL/GenBank/DDBJ whole genome shotgun (WGS) entry which is preliminary data.</text>
</comment>
<gene>
    <name evidence="2" type="ORF">ODALV1_LOCUS21923</name>
</gene>
<dbReference type="Proteomes" id="UP001642540">
    <property type="component" value="Unassembled WGS sequence"/>
</dbReference>
<sequence length="179" mass="19794">MTLPGEIAHAAFHPLLEFQAMTQQTESGLHKLIAIVRTTMAQLQQIDLKTVSTSDVLYLHLIMGGLDSKTISEFTRTLTTSDVPALETCIDFLEKRAKDVALVREIKHNAGSSAHKAQNGNGNGNRNESRGKTPTVNGYHGNQASRQTQHPVTSPTILVIDLKTVLNMDPWTKLRKRKQ</sequence>
<dbReference type="EMBL" id="CAXLJM020000072">
    <property type="protein sequence ID" value="CAL8127643.1"/>
    <property type="molecule type" value="Genomic_DNA"/>
</dbReference>
<feature type="compositionally biased region" description="Polar residues" evidence="1">
    <location>
        <begin position="132"/>
        <end position="152"/>
    </location>
</feature>
<feature type="region of interest" description="Disordered" evidence="1">
    <location>
        <begin position="110"/>
        <end position="152"/>
    </location>
</feature>